<name>A0ABT4JF42_9BACT</name>
<comment type="caution">
    <text evidence="3">The sequence shown here is derived from an EMBL/GenBank/DDBJ whole genome shotgun (WGS) entry which is preliminary data.</text>
</comment>
<dbReference type="Pfam" id="PF06580">
    <property type="entry name" value="His_kinase"/>
    <property type="match status" value="1"/>
</dbReference>
<dbReference type="InterPro" id="IPR050640">
    <property type="entry name" value="Bact_2-comp_sensor_kinase"/>
</dbReference>
<dbReference type="Proteomes" id="UP001321186">
    <property type="component" value="Unassembled WGS sequence"/>
</dbReference>
<evidence type="ECO:0000256" key="1">
    <source>
        <dbReference type="SAM" id="Phobius"/>
    </source>
</evidence>
<keyword evidence="4" id="KW-1185">Reference proteome</keyword>
<accession>A0ABT4JF42</accession>
<feature type="transmembrane region" description="Helical" evidence="1">
    <location>
        <begin position="70"/>
        <end position="93"/>
    </location>
</feature>
<feature type="transmembrane region" description="Helical" evidence="1">
    <location>
        <begin position="12"/>
        <end position="30"/>
    </location>
</feature>
<dbReference type="RefSeq" id="WP_269009545.1">
    <property type="nucleotide sequence ID" value="NZ_JAANOH010000001.1"/>
</dbReference>
<dbReference type="PANTHER" id="PTHR34220:SF7">
    <property type="entry name" value="SENSOR HISTIDINE KINASE YPDA"/>
    <property type="match status" value="1"/>
</dbReference>
<feature type="transmembrane region" description="Helical" evidence="1">
    <location>
        <begin position="36"/>
        <end position="58"/>
    </location>
</feature>
<dbReference type="InterPro" id="IPR010559">
    <property type="entry name" value="Sig_transdc_His_kin_internal"/>
</dbReference>
<protein>
    <submittedName>
        <fullName evidence="3">Sensor histidine kinase</fullName>
    </submittedName>
</protein>
<proteinExistence type="predicted"/>
<keyword evidence="1" id="KW-0472">Membrane</keyword>
<evidence type="ECO:0000313" key="3">
    <source>
        <dbReference type="EMBL" id="MCZ2474548.1"/>
    </source>
</evidence>
<dbReference type="PANTHER" id="PTHR34220">
    <property type="entry name" value="SENSOR HISTIDINE KINASE YPDA"/>
    <property type="match status" value="1"/>
</dbReference>
<keyword evidence="3" id="KW-0808">Transferase</keyword>
<keyword evidence="1" id="KW-1133">Transmembrane helix</keyword>
<dbReference type="GO" id="GO:0016301">
    <property type="term" value="F:kinase activity"/>
    <property type="evidence" value="ECO:0007669"/>
    <property type="project" value="UniProtKB-KW"/>
</dbReference>
<dbReference type="EMBL" id="JAANOH010000001">
    <property type="protein sequence ID" value="MCZ2474548.1"/>
    <property type="molecule type" value="Genomic_DNA"/>
</dbReference>
<gene>
    <name evidence="3" type="ORF">G9H61_03775</name>
</gene>
<dbReference type="Gene3D" id="3.30.565.10">
    <property type="entry name" value="Histidine kinase-like ATPase, C-terminal domain"/>
    <property type="match status" value="1"/>
</dbReference>
<sequence>MNAKNYSIKFSLIFWLSYFTYEFLTAGTFSNHYFAAFIKACVNVPLAFLISYVSLHILFEKYYLNNKKVIFNIGIIVLAIVSITLKRAIYFYYIYPYLEPHPFPTPFFFFPKFVYEFFNLYFIVFLYGMFYFIRVWNSQQQLLKDLKQEKTHAELELLKSQVQPHFIFNTLNGIYAEAFKKTPKVANQIIKLSDLLEYTLYDSKKENVALIDELKYIQNYLDLQKIRFGDKVDISINVYDDISHIQIPPLLILPIIENCFKHGINNSIKNSWMRIDISTKTNELTIKVENSIEEGSEDVKRSNGGLGLENVIRRLALIYPNKHEINMYKEANSFLVVLKIITE</sequence>
<keyword evidence="1" id="KW-0812">Transmembrane</keyword>
<dbReference type="InterPro" id="IPR036890">
    <property type="entry name" value="HATPase_C_sf"/>
</dbReference>
<feature type="domain" description="Signal transduction histidine kinase internal region" evidence="2">
    <location>
        <begin position="153"/>
        <end position="231"/>
    </location>
</feature>
<reference evidence="3 4" key="1">
    <citation type="submission" date="2020-03" db="EMBL/GenBank/DDBJ databases">
        <authorList>
            <person name="Pitt A."/>
            <person name="Hahn M.W."/>
        </authorList>
    </citation>
    <scope>NUCLEOTIDE SEQUENCE [LARGE SCALE GENOMIC DNA]</scope>
    <source>
        <strain evidence="3 4">5A-MARBSE</strain>
    </source>
</reference>
<evidence type="ECO:0000313" key="4">
    <source>
        <dbReference type="Proteomes" id="UP001321186"/>
    </source>
</evidence>
<evidence type="ECO:0000259" key="2">
    <source>
        <dbReference type="Pfam" id="PF06580"/>
    </source>
</evidence>
<organism evidence="3 4">
    <name type="scientific">Aquirufa ecclesiirivi</name>
    <dbReference type="NCBI Taxonomy" id="2715124"/>
    <lineage>
        <taxon>Bacteria</taxon>
        <taxon>Pseudomonadati</taxon>
        <taxon>Bacteroidota</taxon>
        <taxon>Cytophagia</taxon>
        <taxon>Cytophagales</taxon>
        <taxon>Flectobacillaceae</taxon>
        <taxon>Aquirufa</taxon>
    </lineage>
</organism>
<keyword evidence="3" id="KW-0418">Kinase</keyword>
<feature type="transmembrane region" description="Helical" evidence="1">
    <location>
        <begin position="113"/>
        <end position="133"/>
    </location>
</feature>